<dbReference type="SUPFAM" id="SSF51569">
    <property type="entry name" value="Aldolase"/>
    <property type="match status" value="1"/>
</dbReference>
<evidence type="ECO:0000313" key="9">
    <source>
        <dbReference type="Proteomes" id="UP000585721"/>
    </source>
</evidence>
<dbReference type="EC" id="4.1.2.40" evidence="2"/>
<dbReference type="GO" id="GO:0008270">
    <property type="term" value="F:zinc ion binding"/>
    <property type="evidence" value="ECO:0007669"/>
    <property type="project" value="InterPro"/>
</dbReference>
<proteinExistence type="predicted"/>
<keyword evidence="7" id="KW-0479">Metal-binding</keyword>
<feature type="binding site" evidence="7">
    <location>
        <position position="83"/>
    </location>
    <ligand>
        <name>Zn(2+)</name>
        <dbReference type="ChEBI" id="CHEBI:29105"/>
        <label>1</label>
        <note>catalytic</note>
    </ligand>
</feature>
<feature type="binding site" evidence="6">
    <location>
        <position position="181"/>
    </location>
    <ligand>
        <name>dihydroxyacetone phosphate</name>
        <dbReference type="ChEBI" id="CHEBI:57642"/>
    </ligand>
</feature>
<evidence type="ECO:0000256" key="3">
    <source>
        <dbReference type="ARBA" id="ARBA00031246"/>
    </source>
</evidence>
<organism evidence="8 9">
    <name type="scientific">Tolumonas osonensis</name>
    <dbReference type="NCBI Taxonomy" id="675874"/>
    <lineage>
        <taxon>Bacteria</taxon>
        <taxon>Pseudomonadati</taxon>
        <taxon>Pseudomonadota</taxon>
        <taxon>Gammaproteobacteria</taxon>
        <taxon>Aeromonadales</taxon>
        <taxon>Aeromonadaceae</taxon>
        <taxon>Tolumonas</taxon>
    </lineage>
</organism>
<evidence type="ECO:0000256" key="1">
    <source>
        <dbReference type="ARBA" id="ARBA00005191"/>
    </source>
</evidence>
<dbReference type="PANTHER" id="PTHR30304:SF0">
    <property type="entry name" value="D-TAGATOSE-1,6-BISPHOSPHATE ALDOLASE SUBUNIT GATY-RELATED"/>
    <property type="match status" value="1"/>
</dbReference>
<dbReference type="Proteomes" id="UP000585721">
    <property type="component" value="Unassembled WGS sequence"/>
</dbReference>
<dbReference type="AlphaFoldDB" id="A0A841GR41"/>
<protein>
    <recommendedName>
        <fullName evidence="2">tagatose-bisphosphate aldolase</fullName>
        <ecNumber evidence="2">4.1.2.40</ecNumber>
    </recommendedName>
    <alternativeName>
        <fullName evidence="4">D-tagatose-bisphosphate aldolase class II</fullName>
    </alternativeName>
    <alternativeName>
        <fullName evidence="3">Tagatose-bisphosphate aldolase</fullName>
    </alternativeName>
</protein>
<feature type="binding site" evidence="7">
    <location>
        <position position="134"/>
    </location>
    <ligand>
        <name>Zn(2+)</name>
        <dbReference type="ChEBI" id="CHEBI:29105"/>
        <label>2</label>
    </ligand>
</feature>
<keyword evidence="9" id="KW-1185">Reference proteome</keyword>
<feature type="binding site" evidence="7">
    <location>
        <position position="104"/>
    </location>
    <ligand>
        <name>Zn(2+)</name>
        <dbReference type="ChEBI" id="CHEBI:29105"/>
        <label>2</label>
    </ligand>
</feature>
<keyword evidence="8" id="KW-0456">Lyase</keyword>
<dbReference type="GO" id="GO:0009025">
    <property type="term" value="F:tagatose-bisphosphate aldolase activity"/>
    <property type="evidence" value="ECO:0007669"/>
    <property type="project" value="UniProtKB-EC"/>
</dbReference>
<evidence type="ECO:0000256" key="6">
    <source>
        <dbReference type="PIRSR" id="PIRSR001359-2"/>
    </source>
</evidence>
<dbReference type="InterPro" id="IPR000771">
    <property type="entry name" value="FBA_II"/>
</dbReference>
<name>A0A841GR41_9GAMM</name>
<dbReference type="PANTHER" id="PTHR30304">
    <property type="entry name" value="D-TAGATOSE-1,6-BISPHOSPHATE ALDOLASE"/>
    <property type="match status" value="1"/>
</dbReference>
<dbReference type="NCBIfam" id="TIGR00167">
    <property type="entry name" value="cbbA"/>
    <property type="match status" value="1"/>
</dbReference>
<accession>A0A841GR41</accession>
<dbReference type="NCBIfam" id="NF006626">
    <property type="entry name" value="PRK09195.1"/>
    <property type="match status" value="1"/>
</dbReference>
<dbReference type="GO" id="GO:0005975">
    <property type="term" value="P:carbohydrate metabolic process"/>
    <property type="evidence" value="ECO:0007669"/>
    <property type="project" value="InterPro"/>
</dbReference>
<evidence type="ECO:0000256" key="2">
    <source>
        <dbReference type="ARBA" id="ARBA00012905"/>
    </source>
</evidence>
<dbReference type="NCBIfam" id="NF009374">
    <property type="entry name" value="PRK12737.1"/>
    <property type="match status" value="1"/>
</dbReference>
<dbReference type="PROSITE" id="PS00806">
    <property type="entry name" value="ALDOLASE_CLASS_II_2"/>
    <property type="match status" value="1"/>
</dbReference>
<dbReference type="EMBL" id="JACHGR010000006">
    <property type="protein sequence ID" value="MBB6056103.1"/>
    <property type="molecule type" value="Genomic_DNA"/>
</dbReference>
<sequence>MPLMNSKYLLERARKEGFAVPAFNIHNLETLQVVLDTAKEMQSPVIIAGTPGTYKHTGVSELVSMMESACASRNMRAILHLDHHQDIPDIAAKLNAGIRSVMYDGSHFPFEENVANTLKVAQLCHEMGASLEAELGMLGGQEDDLIIDAASACLTDPDAAVEFVSRTGIDSLAVAIGTAHGMYKSVPKLAYPILEKIAAKVSIPLVLHGASGIPDEDIRKCISMGIAKVNVATELKIGFAGALKHYFEVHPEGNDPRDYMAVAKQAMREIVLSKINVCGSAGKSL</sequence>
<dbReference type="RefSeq" id="WP_188026834.1">
    <property type="nucleotide sequence ID" value="NZ_JACHGR010000006.1"/>
</dbReference>
<feature type="binding site" evidence="6">
    <location>
        <begin position="230"/>
        <end position="233"/>
    </location>
    <ligand>
        <name>dihydroxyacetone phosphate</name>
        <dbReference type="ChEBI" id="CHEBI:57642"/>
    </ligand>
</feature>
<comment type="pathway">
    <text evidence="1">Carbohydrate metabolism; D-tagatose 6-phosphate degradation; D-glyceraldehyde 3-phosphate and glycerone phosphate from D-tagatose 6-phosphate: step 2/2.</text>
</comment>
<keyword evidence="7" id="KW-0862">Zinc</keyword>
<dbReference type="InterPro" id="IPR050246">
    <property type="entry name" value="Class_II_FBP_aldolase"/>
</dbReference>
<dbReference type="PIRSF" id="PIRSF001359">
    <property type="entry name" value="F_bP_aldolase_II"/>
    <property type="match status" value="1"/>
</dbReference>
<evidence type="ECO:0000256" key="5">
    <source>
        <dbReference type="PIRSR" id="PIRSR001359-1"/>
    </source>
</evidence>
<feature type="binding site" evidence="7">
    <location>
        <position position="180"/>
    </location>
    <ligand>
        <name>Zn(2+)</name>
        <dbReference type="ChEBI" id="CHEBI:29105"/>
        <label>1</label>
        <note>catalytic</note>
    </ligand>
</feature>
<dbReference type="GO" id="GO:0005829">
    <property type="term" value="C:cytosol"/>
    <property type="evidence" value="ECO:0007669"/>
    <property type="project" value="TreeGrafter"/>
</dbReference>
<gene>
    <name evidence="8" type="ORF">HNR75_002033</name>
</gene>
<reference evidence="8 9" key="1">
    <citation type="submission" date="2020-08" db="EMBL/GenBank/DDBJ databases">
        <title>Genomic Encyclopedia of Type Strains, Phase IV (KMG-IV): sequencing the most valuable type-strain genomes for metagenomic binning, comparative biology and taxonomic classification.</title>
        <authorList>
            <person name="Goeker M."/>
        </authorList>
    </citation>
    <scope>NUCLEOTIDE SEQUENCE [LARGE SCALE GENOMIC DNA]</scope>
    <source>
        <strain evidence="8 9">DSM 22975</strain>
    </source>
</reference>
<comment type="caution">
    <text evidence="8">The sequence shown here is derived from an EMBL/GenBank/DDBJ whole genome shotgun (WGS) entry which is preliminary data.</text>
</comment>
<dbReference type="Gene3D" id="3.20.20.70">
    <property type="entry name" value="Aldolase class I"/>
    <property type="match status" value="1"/>
</dbReference>
<feature type="active site" description="Proton donor" evidence="5">
    <location>
        <position position="82"/>
    </location>
</feature>
<dbReference type="FunFam" id="3.20.20.70:FF:000043">
    <property type="entry name" value="D-tagatose-1,6-bisphosphate aldolase subunit GatY"/>
    <property type="match status" value="1"/>
</dbReference>
<dbReference type="InterPro" id="IPR013785">
    <property type="entry name" value="Aldolase_TIM"/>
</dbReference>
<evidence type="ECO:0000313" key="8">
    <source>
        <dbReference type="EMBL" id="MBB6056103.1"/>
    </source>
</evidence>
<evidence type="ECO:0000256" key="7">
    <source>
        <dbReference type="PIRSR" id="PIRSR001359-3"/>
    </source>
</evidence>
<comment type="cofactor">
    <cofactor evidence="7">
        <name>Zn(2+)</name>
        <dbReference type="ChEBI" id="CHEBI:29105"/>
    </cofactor>
    <text evidence="7">Binds 2 Zn(2+) ions per subunit. One is catalytic and the other provides a structural contribution.</text>
</comment>
<dbReference type="CDD" id="cd00947">
    <property type="entry name" value="TBP_aldolase_IIB"/>
    <property type="match status" value="1"/>
</dbReference>
<feature type="binding site" evidence="7">
    <location>
        <position position="208"/>
    </location>
    <ligand>
        <name>Zn(2+)</name>
        <dbReference type="ChEBI" id="CHEBI:29105"/>
        <label>1</label>
        <note>catalytic</note>
    </ligand>
</feature>
<evidence type="ECO:0000256" key="4">
    <source>
        <dbReference type="ARBA" id="ARBA00032933"/>
    </source>
</evidence>
<feature type="binding site" evidence="6">
    <location>
        <begin position="209"/>
        <end position="211"/>
    </location>
    <ligand>
        <name>dihydroxyacetone phosphate</name>
        <dbReference type="ChEBI" id="CHEBI:57642"/>
    </ligand>
</feature>
<dbReference type="Pfam" id="PF01116">
    <property type="entry name" value="F_bP_aldolase"/>
    <property type="match status" value="1"/>
</dbReference>